<reference evidence="1 2" key="1">
    <citation type="submission" date="2018-02" db="EMBL/GenBank/DDBJ databases">
        <authorList>
            <person name="Cohen D.B."/>
            <person name="Kent A.D."/>
        </authorList>
    </citation>
    <scope>NUCLEOTIDE SEQUENCE [LARGE SCALE GENOMIC DNA]</scope>
    <source>
        <strain evidence="1">1</strain>
    </source>
</reference>
<dbReference type="Pfam" id="PF04555">
    <property type="entry name" value="XhoI"/>
    <property type="match status" value="1"/>
</dbReference>
<name>A0A2N9JD25_9ACTN</name>
<sequence>MPAEFIWKTPIELFWQVRNAQTQKQIEAGVIDAGTRGSVTGGKHMDGLTAAVANLFRFDPEIVFQIHHGGRLSLPGYYRRTKDWDLVVLHRGVLVAAIELKSQVGSFGNNFNNRTEEAIGNAADVWRAYEEGFFGHIRPWLGFIMVLERAKGSTTPLGDSGALFATDPIFHNTGYLDRYRILMQRLVREKQYDAAVVVATAKGEETIDEPVFDLSFANFEAAIAARIAYIKALPDDAFQADTLPV</sequence>
<dbReference type="Proteomes" id="UP000238164">
    <property type="component" value="Chromosome 1"/>
</dbReference>
<dbReference type="GO" id="GO:0009307">
    <property type="term" value="P:DNA restriction-modification system"/>
    <property type="evidence" value="ECO:0007669"/>
    <property type="project" value="InterPro"/>
</dbReference>
<dbReference type="KEGG" id="mgg:MPLG2_0995"/>
<accession>A0A2N9JD25</accession>
<gene>
    <name evidence="1" type="primary">paeR7IR</name>
    <name evidence="1" type="ORF">MPLG2_0995</name>
</gene>
<dbReference type="EC" id="3.1.21.4" evidence="1"/>
<keyword evidence="2" id="KW-1185">Reference proteome</keyword>
<dbReference type="GO" id="GO:0003677">
    <property type="term" value="F:DNA binding"/>
    <property type="evidence" value="ECO:0007669"/>
    <property type="project" value="InterPro"/>
</dbReference>
<dbReference type="RefSeq" id="WP_105185115.1">
    <property type="nucleotide sequence ID" value="NZ_BAAAGO010000015.1"/>
</dbReference>
<organism evidence="1 2">
    <name type="scientific">Micropruina glycogenica</name>
    <dbReference type="NCBI Taxonomy" id="75385"/>
    <lineage>
        <taxon>Bacteria</taxon>
        <taxon>Bacillati</taxon>
        <taxon>Actinomycetota</taxon>
        <taxon>Actinomycetes</taxon>
        <taxon>Propionibacteriales</taxon>
        <taxon>Nocardioidaceae</taxon>
        <taxon>Micropruina</taxon>
    </lineage>
</organism>
<protein>
    <submittedName>
        <fullName evidence="1">Type-2 restriction enzyme PaeR7I</fullName>
        <ecNumber evidence="1">3.1.21.4</ecNumber>
    </submittedName>
</protein>
<dbReference type="OrthoDB" id="3638769at2"/>
<dbReference type="GO" id="GO:0009036">
    <property type="term" value="F:type II site-specific deoxyribonuclease activity"/>
    <property type="evidence" value="ECO:0007669"/>
    <property type="project" value="UniProtKB-EC"/>
</dbReference>
<dbReference type="REBASE" id="236077">
    <property type="entry name" value="Mgl1ORF994P"/>
</dbReference>
<dbReference type="EMBL" id="LT985188">
    <property type="protein sequence ID" value="SPD86031.1"/>
    <property type="molecule type" value="Genomic_DNA"/>
</dbReference>
<evidence type="ECO:0000313" key="2">
    <source>
        <dbReference type="Proteomes" id="UP000238164"/>
    </source>
</evidence>
<dbReference type="AlphaFoldDB" id="A0A2N9JD25"/>
<keyword evidence="1" id="KW-0378">Hydrolase</keyword>
<proteinExistence type="predicted"/>
<evidence type="ECO:0000313" key="1">
    <source>
        <dbReference type="EMBL" id="SPD86031.1"/>
    </source>
</evidence>
<dbReference type="InterPro" id="IPR007636">
    <property type="entry name" value="Restrct_endonuc_II_XhoI"/>
</dbReference>